<feature type="region of interest" description="Disordered" evidence="1">
    <location>
        <begin position="271"/>
        <end position="304"/>
    </location>
</feature>
<dbReference type="RefSeq" id="XP_025595304.1">
    <property type="nucleotide sequence ID" value="XM_025739217.1"/>
</dbReference>
<dbReference type="GeneID" id="37266763"/>
<feature type="region of interest" description="Disordered" evidence="1">
    <location>
        <begin position="822"/>
        <end position="848"/>
    </location>
</feature>
<feature type="region of interest" description="Disordered" evidence="1">
    <location>
        <begin position="174"/>
        <end position="201"/>
    </location>
</feature>
<evidence type="ECO:0008006" key="4">
    <source>
        <dbReference type="Google" id="ProtNLM"/>
    </source>
</evidence>
<feature type="compositionally biased region" description="Low complexity" evidence="1">
    <location>
        <begin position="913"/>
        <end position="927"/>
    </location>
</feature>
<feature type="region of interest" description="Disordered" evidence="1">
    <location>
        <begin position="574"/>
        <end position="601"/>
    </location>
</feature>
<dbReference type="AlphaFoldDB" id="A0A316Z4A1"/>
<feature type="region of interest" description="Disordered" evidence="1">
    <location>
        <begin position="98"/>
        <end position="129"/>
    </location>
</feature>
<proteinExistence type="predicted"/>
<dbReference type="OrthoDB" id="10692581at2759"/>
<feature type="compositionally biased region" description="Low complexity" evidence="1">
    <location>
        <begin position="272"/>
        <end position="290"/>
    </location>
</feature>
<evidence type="ECO:0000256" key="1">
    <source>
        <dbReference type="SAM" id="MobiDB-lite"/>
    </source>
</evidence>
<name>A0A316Z4A1_9BASI</name>
<feature type="compositionally biased region" description="Low complexity" evidence="1">
    <location>
        <begin position="98"/>
        <end position="112"/>
    </location>
</feature>
<keyword evidence="3" id="KW-1185">Reference proteome</keyword>
<feature type="compositionally biased region" description="Low complexity" evidence="1">
    <location>
        <begin position="659"/>
        <end position="673"/>
    </location>
</feature>
<sequence>MAGPLPMLPALEGDLQVWEVAFGSQESLVQAPSGSPRGEWRQRWCSLGEGIISVHVSQHAAFAQSENSLRSVTLAHCRKVSSSGTSSGPWEITIWKHSSSASTATPTRSASPMLHRGLPRSATSSSLSSAFERGAASFRGGSASRKGESESSASAYATVAGNSTRGQRPALYNASTLSSMDEATDGEGTKQRSNNGTWGKLSSRSKRLYRLVSGNSTSSLAELANARSSSPSPAPCSPLEEACASSDAVVLRTNSRAQHAQWLEAISTSMRSAGTTAPSPSQPSTSSRPRPALPSFASDARSGESSVVSLMAPAKLAKRPVKIGHSASNSNLVRASEAPAESSPRTSMDCGRSSISSRSEASSVLSARRPSTSNGALSLGTSRTSSSSTRRSSAATSLVSPALSAGHSMTKGASTWSGRSVSSPRPSPALSSDGPDMSPILSCAPRAGTREPRLSPSVESLRFGSRLVSVVASEDAQASRFAMLRKASASSMSGHQFSGACQGLGLDLGAATPVPELPTSLVKESLQACTPRLRLSTMDGDVQTTESIDSVATVLPSPRLRTTSRSPSLFSFAQTRGESTVQADVPQPRPRTRVDSMPSPVLCSSASLASLATDDMSATPTGASRKAGLPRLPGPSSRLAAAARRRLASPLTTQRHVSDASPSYSESASSADPTTPMSPLFARGSESVSLVGDDESMTCAPTPIGAPPPVIVERILPPTELIATFDRLRNEQQVKAARRTVRPRTSPSLPQGEAAPGRFPLSVSADETAARRASPRRPRTPRSTALQLVGDSTPRDASRPSLPAEPALRGALKSIDDNNAQLHKHSLPAPPRVAKRPSTSALSQTGSAADLTAQPDATQGHSAFSLLQADPRPAGARARGNTFSRPQQLSPIASPAASPAQTTPRKASAQKQAHASPAPHTAASSEALQWATREVRPAIAY</sequence>
<dbReference type="EMBL" id="KZ819307">
    <property type="protein sequence ID" value="PWN95025.1"/>
    <property type="molecule type" value="Genomic_DNA"/>
</dbReference>
<protein>
    <recommendedName>
        <fullName evidence="4">PH domain-containing protein</fullName>
    </recommendedName>
</protein>
<feature type="region of interest" description="Disordered" evidence="1">
    <location>
        <begin position="615"/>
        <end position="681"/>
    </location>
</feature>
<accession>A0A316Z4A1</accession>
<feature type="region of interest" description="Disordered" evidence="1">
    <location>
        <begin position="733"/>
        <end position="804"/>
    </location>
</feature>
<feature type="region of interest" description="Disordered" evidence="1">
    <location>
        <begin position="327"/>
        <end position="455"/>
    </location>
</feature>
<evidence type="ECO:0000313" key="2">
    <source>
        <dbReference type="EMBL" id="PWN95025.1"/>
    </source>
</evidence>
<organism evidence="2 3">
    <name type="scientific">Tilletiopsis washingtonensis</name>
    <dbReference type="NCBI Taxonomy" id="58919"/>
    <lineage>
        <taxon>Eukaryota</taxon>
        <taxon>Fungi</taxon>
        <taxon>Dikarya</taxon>
        <taxon>Basidiomycota</taxon>
        <taxon>Ustilaginomycotina</taxon>
        <taxon>Exobasidiomycetes</taxon>
        <taxon>Entylomatales</taxon>
        <taxon>Entylomatales incertae sedis</taxon>
        <taxon>Tilletiopsis</taxon>
    </lineage>
</organism>
<feature type="compositionally biased region" description="Low complexity" evidence="1">
    <location>
        <begin position="871"/>
        <end position="901"/>
    </location>
</feature>
<dbReference type="Proteomes" id="UP000245946">
    <property type="component" value="Unassembled WGS sequence"/>
</dbReference>
<feature type="compositionally biased region" description="Polar residues" evidence="1">
    <location>
        <begin position="191"/>
        <end position="201"/>
    </location>
</feature>
<feature type="compositionally biased region" description="Polar residues" evidence="1">
    <location>
        <begin position="902"/>
        <end position="911"/>
    </location>
</feature>
<gene>
    <name evidence="2" type="ORF">FA09DRAFT_157697</name>
</gene>
<feature type="compositionally biased region" description="Low complexity" evidence="1">
    <location>
        <begin position="352"/>
        <end position="398"/>
    </location>
</feature>
<feature type="compositionally biased region" description="Low complexity" evidence="1">
    <location>
        <begin position="417"/>
        <end position="432"/>
    </location>
</feature>
<feature type="region of interest" description="Disordered" evidence="1">
    <location>
        <begin position="866"/>
        <end position="929"/>
    </location>
</feature>
<reference evidence="2 3" key="1">
    <citation type="journal article" date="2018" name="Mol. Biol. Evol.">
        <title>Broad Genomic Sampling Reveals a Smut Pathogenic Ancestry of the Fungal Clade Ustilaginomycotina.</title>
        <authorList>
            <person name="Kijpornyongpan T."/>
            <person name="Mondo S.J."/>
            <person name="Barry K."/>
            <person name="Sandor L."/>
            <person name="Lee J."/>
            <person name="Lipzen A."/>
            <person name="Pangilinan J."/>
            <person name="LaButti K."/>
            <person name="Hainaut M."/>
            <person name="Henrissat B."/>
            <person name="Grigoriev I.V."/>
            <person name="Spatafora J.W."/>
            <person name="Aime M.C."/>
        </authorList>
    </citation>
    <scope>NUCLEOTIDE SEQUENCE [LARGE SCALE GENOMIC DNA]</scope>
    <source>
        <strain evidence="2 3">MCA 4186</strain>
    </source>
</reference>
<feature type="compositionally biased region" description="Polar residues" evidence="1">
    <location>
        <begin position="837"/>
        <end position="847"/>
    </location>
</feature>
<evidence type="ECO:0000313" key="3">
    <source>
        <dbReference type="Proteomes" id="UP000245946"/>
    </source>
</evidence>